<feature type="compositionally biased region" description="Acidic residues" evidence="2">
    <location>
        <begin position="18"/>
        <end position="29"/>
    </location>
</feature>
<keyword evidence="1" id="KW-0175">Coiled coil</keyword>
<sequence>MGGGGRMGRATVLVGVHDDDEEEEEEEGDFEILGHSTVVTPSKAFGRRVGVAATAARDKPPQNLGCPECMVGRLTKRRRDGFRFTETMLVCEKAWDGKDIVGGCGYQIDIGADPVEEGSSRGASAGAGAAERAAAGGVSATVAKAREEIKKLRKKSAREIAREKKEMDEWTAQERARAMANPYAAAVMVAPNAKAKKKIVVDLTDDGEFTSLPPRGPPGGGAVGAYAPIFIDDDEDEIAQPIRFNKPTKFNKPDKLAKITKFDDFGSDDEMDLVRLAEEATEEVKDGMNDEDELVLMELADQFSSPMSAK</sequence>
<protein>
    <submittedName>
        <fullName evidence="3">Uncharacterized protein</fullName>
    </submittedName>
</protein>
<evidence type="ECO:0000256" key="2">
    <source>
        <dbReference type="SAM" id="MobiDB-lite"/>
    </source>
</evidence>
<feature type="region of interest" description="Disordered" evidence="2">
    <location>
        <begin position="1"/>
        <end position="29"/>
    </location>
</feature>
<name>A0AAE0HL57_9PEZI</name>
<keyword evidence="4" id="KW-1185">Reference proteome</keyword>
<accession>A0AAE0HL57</accession>
<dbReference type="Proteomes" id="UP001278766">
    <property type="component" value="Unassembled WGS sequence"/>
</dbReference>
<evidence type="ECO:0000313" key="3">
    <source>
        <dbReference type="EMBL" id="KAK3298570.1"/>
    </source>
</evidence>
<evidence type="ECO:0000256" key="1">
    <source>
        <dbReference type="SAM" id="Coils"/>
    </source>
</evidence>
<gene>
    <name evidence="3" type="ORF">B0H64DRAFT_385528</name>
</gene>
<dbReference type="GeneID" id="87840032"/>
<comment type="caution">
    <text evidence="3">The sequence shown here is derived from an EMBL/GenBank/DDBJ whole genome shotgun (WGS) entry which is preliminary data.</text>
</comment>
<reference evidence="3" key="2">
    <citation type="submission" date="2023-06" db="EMBL/GenBank/DDBJ databases">
        <authorList>
            <consortium name="Lawrence Berkeley National Laboratory"/>
            <person name="Haridas S."/>
            <person name="Hensen N."/>
            <person name="Bonometti L."/>
            <person name="Westerberg I."/>
            <person name="Brannstrom I.O."/>
            <person name="Guillou S."/>
            <person name="Cros-Aarteil S."/>
            <person name="Calhoun S."/>
            <person name="Kuo A."/>
            <person name="Mondo S."/>
            <person name="Pangilinan J."/>
            <person name="Riley R."/>
            <person name="Labutti K."/>
            <person name="Andreopoulos B."/>
            <person name="Lipzen A."/>
            <person name="Chen C."/>
            <person name="Yanf M."/>
            <person name="Daum C."/>
            <person name="Ng V."/>
            <person name="Clum A."/>
            <person name="Steindorff A."/>
            <person name="Ohm R."/>
            <person name="Martin F."/>
            <person name="Silar P."/>
            <person name="Natvig D."/>
            <person name="Lalanne C."/>
            <person name="Gautier V."/>
            <person name="Ament-Velasquez S.L."/>
            <person name="Kruys A."/>
            <person name="Hutchinson M.I."/>
            <person name="Powell A.J."/>
            <person name="Barry K."/>
            <person name="Miller A.N."/>
            <person name="Grigoriev I.V."/>
            <person name="Debuchy R."/>
            <person name="Gladieux P."/>
            <person name="Thoren M.H."/>
            <person name="Johannesson H."/>
        </authorList>
    </citation>
    <scope>NUCLEOTIDE SEQUENCE</scope>
    <source>
        <strain evidence="3">CBS 168.71</strain>
    </source>
</reference>
<reference evidence="3" key="1">
    <citation type="journal article" date="2023" name="Mol. Phylogenet. Evol.">
        <title>Genome-scale phylogeny and comparative genomics of the fungal order Sordariales.</title>
        <authorList>
            <person name="Hensen N."/>
            <person name="Bonometti L."/>
            <person name="Westerberg I."/>
            <person name="Brannstrom I.O."/>
            <person name="Guillou S."/>
            <person name="Cros-Aarteil S."/>
            <person name="Calhoun S."/>
            <person name="Haridas S."/>
            <person name="Kuo A."/>
            <person name="Mondo S."/>
            <person name="Pangilinan J."/>
            <person name="Riley R."/>
            <person name="LaButti K."/>
            <person name="Andreopoulos B."/>
            <person name="Lipzen A."/>
            <person name="Chen C."/>
            <person name="Yan M."/>
            <person name="Daum C."/>
            <person name="Ng V."/>
            <person name="Clum A."/>
            <person name="Steindorff A."/>
            <person name="Ohm R.A."/>
            <person name="Martin F."/>
            <person name="Silar P."/>
            <person name="Natvig D.O."/>
            <person name="Lalanne C."/>
            <person name="Gautier V."/>
            <person name="Ament-Velasquez S.L."/>
            <person name="Kruys A."/>
            <person name="Hutchinson M.I."/>
            <person name="Powell A.J."/>
            <person name="Barry K."/>
            <person name="Miller A.N."/>
            <person name="Grigoriev I.V."/>
            <person name="Debuchy R."/>
            <person name="Gladieux P."/>
            <person name="Hiltunen Thoren M."/>
            <person name="Johannesson H."/>
        </authorList>
    </citation>
    <scope>NUCLEOTIDE SEQUENCE</scope>
    <source>
        <strain evidence="3">CBS 168.71</strain>
    </source>
</reference>
<dbReference type="AlphaFoldDB" id="A0AAE0HL57"/>
<feature type="coiled-coil region" evidence="1">
    <location>
        <begin position="142"/>
        <end position="173"/>
    </location>
</feature>
<dbReference type="RefSeq" id="XP_062662084.1">
    <property type="nucleotide sequence ID" value="XM_062803084.1"/>
</dbReference>
<evidence type="ECO:0000313" key="4">
    <source>
        <dbReference type="Proteomes" id="UP001278766"/>
    </source>
</evidence>
<organism evidence="3 4">
    <name type="scientific">Chaetomium fimeti</name>
    <dbReference type="NCBI Taxonomy" id="1854472"/>
    <lineage>
        <taxon>Eukaryota</taxon>
        <taxon>Fungi</taxon>
        <taxon>Dikarya</taxon>
        <taxon>Ascomycota</taxon>
        <taxon>Pezizomycotina</taxon>
        <taxon>Sordariomycetes</taxon>
        <taxon>Sordariomycetidae</taxon>
        <taxon>Sordariales</taxon>
        <taxon>Chaetomiaceae</taxon>
        <taxon>Chaetomium</taxon>
    </lineage>
</organism>
<dbReference type="EMBL" id="JAUEPN010000002">
    <property type="protein sequence ID" value="KAK3298570.1"/>
    <property type="molecule type" value="Genomic_DNA"/>
</dbReference>
<proteinExistence type="predicted"/>